<feature type="compositionally biased region" description="Acidic residues" evidence="1">
    <location>
        <begin position="74"/>
        <end position="84"/>
    </location>
</feature>
<dbReference type="Proteomes" id="UP001234581">
    <property type="component" value="Unassembled WGS sequence"/>
</dbReference>
<dbReference type="InterPro" id="IPR029466">
    <property type="entry name" value="NAM-associated_C"/>
</dbReference>
<dbReference type="PANTHER" id="PTHR45224">
    <property type="entry name" value="OS01G0527900 PROTEIN-RELATED"/>
    <property type="match status" value="1"/>
</dbReference>
<dbReference type="PANTHER" id="PTHR45224:SF16">
    <property type="entry name" value="OS01G0527900 PROTEIN"/>
    <property type="match status" value="1"/>
</dbReference>
<evidence type="ECO:0000256" key="1">
    <source>
        <dbReference type="SAM" id="MobiDB-lite"/>
    </source>
</evidence>
<comment type="caution">
    <text evidence="3">The sequence shown here is derived from an EMBL/GenBank/DDBJ whole genome shotgun (WGS) entry which is preliminary data.</text>
</comment>
<protein>
    <recommendedName>
        <fullName evidence="2">No apical meristem-associated C-terminal domain-containing protein</fullName>
    </recommendedName>
</protein>
<organism evidence="3 4">
    <name type="scientific">Lichtheimia ornata</name>
    <dbReference type="NCBI Taxonomy" id="688661"/>
    <lineage>
        <taxon>Eukaryota</taxon>
        <taxon>Fungi</taxon>
        <taxon>Fungi incertae sedis</taxon>
        <taxon>Mucoromycota</taxon>
        <taxon>Mucoromycotina</taxon>
        <taxon>Mucoromycetes</taxon>
        <taxon>Mucorales</taxon>
        <taxon>Lichtheimiaceae</taxon>
        <taxon>Lichtheimia</taxon>
    </lineage>
</organism>
<feature type="domain" description="No apical meristem-associated C-terminal" evidence="2">
    <location>
        <begin position="33"/>
        <end position="178"/>
    </location>
</feature>
<evidence type="ECO:0000313" key="3">
    <source>
        <dbReference type="EMBL" id="KAJ8651905.1"/>
    </source>
</evidence>
<feature type="region of interest" description="Disordered" evidence="1">
    <location>
        <begin position="54"/>
        <end position="103"/>
    </location>
</feature>
<dbReference type="GeneID" id="83219854"/>
<name>A0AAD7XRN1_9FUNG</name>
<accession>A0AAD7XRN1</accession>
<dbReference type="EMBL" id="JARTCD010000131">
    <property type="protein sequence ID" value="KAJ8651905.1"/>
    <property type="molecule type" value="Genomic_DNA"/>
</dbReference>
<gene>
    <name evidence="3" type="ORF">O0I10_012511</name>
</gene>
<proteinExistence type="predicted"/>
<dbReference type="Pfam" id="PF14303">
    <property type="entry name" value="NAM-associated"/>
    <property type="match status" value="1"/>
</dbReference>
<sequence>MYIWDAVCQSGDKDDALRIKAAEQAFRAEQGHKFIYHHCWVILRDLPKWAEHMEKEKEKEQKKKNKRSRRVSDHDEDEVEEEEERPIGRKRAKQQRREQRAANAYQEEAIELERKALALDEECTESLKNIAKTRALSLEHDMKVREDEERARDMKIMSMDLSTMDEGQRKYFQHLKQEVLRKMGIE</sequence>
<dbReference type="AlphaFoldDB" id="A0AAD7XRN1"/>
<reference evidence="3 4" key="1">
    <citation type="submission" date="2023-03" db="EMBL/GenBank/DDBJ databases">
        <title>Genome sequence of Lichtheimia ornata CBS 291.66.</title>
        <authorList>
            <person name="Mohabir J.T."/>
            <person name="Shea T.P."/>
            <person name="Kurbessoian T."/>
            <person name="Berby B."/>
            <person name="Fontaine J."/>
            <person name="Livny J."/>
            <person name="Gnirke A."/>
            <person name="Stajich J.E."/>
            <person name="Cuomo C.A."/>
        </authorList>
    </citation>
    <scope>NUCLEOTIDE SEQUENCE [LARGE SCALE GENOMIC DNA]</scope>
    <source>
        <strain evidence="3">CBS 291.66</strain>
    </source>
</reference>
<dbReference type="RefSeq" id="XP_058336819.1">
    <property type="nucleotide sequence ID" value="XM_058492410.1"/>
</dbReference>
<keyword evidence="4" id="KW-1185">Reference proteome</keyword>
<evidence type="ECO:0000259" key="2">
    <source>
        <dbReference type="Pfam" id="PF14303"/>
    </source>
</evidence>
<evidence type="ECO:0000313" key="4">
    <source>
        <dbReference type="Proteomes" id="UP001234581"/>
    </source>
</evidence>